<reference evidence="2 3" key="1">
    <citation type="submission" date="2020-02" db="EMBL/GenBank/DDBJ databases">
        <authorList>
            <person name="Ferguson B K."/>
        </authorList>
    </citation>
    <scope>NUCLEOTIDE SEQUENCE [LARGE SCALE GENOMIC DNA]</scope>
</reference>
<dbReference type="Proteomes" id="UP000479190">
    <property type="component" value="Unassembled WGS sequence"/>
</dbReference>
<dbReference type="OrthoDB" id="5960270at2759"/>
<keyword evidence="3" id="KW-1185">Reference proteome</keyword>
<feature type="region of interest" description="Disordered" evidence="1">
    <location>
        <begin position="13"/>
        <end position="76"/>
    </location>
</feature>
<dbReference type="EMBL" id="CADCXV010000928">
    <property type="protein sequence ID" value="CAB0038831.1"/>
    <property type="molecule type" value="Genomic_DNA"/>
</dbReference>
<evidence type="ECO:0000313" key="2">
    <source>
        <dbReference type="EMBL" id="CAB0038831.1"/>
    </source>
</evidence>
<dbReference type="InterPro" id="IPR021454">
    <property type="entry name" value="DUF3105"/>
</dbReference>
<dbReference type="PANTHER" id="PTHR34179">
    <property type="entry name" value="TUMOR PROTEIN P53-INDUCIBLE PROTEIN 13"/>
    <property type="match status" value="1"/>
</dbReference>
<feature type="compositionally biased region" description="Basic and acidic residues" evidence="1">
    <location>
        <begin position="49"/>
        <end position="62"/>
    </location>
</feature>
<dbReference type="Pfam" id="PF11303">
    <property type="entry name" value="DUF3105"/>
    <property type="match status" value="1"/>
</dbReference>
<sequence length="286" mass="33394">MKIDLMDVLKNLNENHGKQLSSSKSDDDWTGRWMPQRPGEYTPPPKVFHKSEKPEKNSENWDGKWLPSKPGEYQAPPKVFSNKTSKVDETSDNTYVPMGVKNHMCDDGKAAHKCMTEKIEYVDDIPLYGTHRPIWPVYGEYKYLPVQRWLHSLEHGAIVMLYHPCANKMEVEKLKKIVKGCLRRHIITPYNLLDDDRVSCIKFFFKFSMQFIHEFFFIQPLALLSWGCRLTMAHVNKNIVTQFIREKALHAPENQVYEDGEFEDQLLEKAKVISTREDTQICANLM</sequence>
<organism evidence="2 3">
    <name type="scientific">Trichogramma brassicae</name>
    <dbReference type="NCBI Taxonomy" id="86971"/>
    <lineage>
        <taxon>Eukaryota</taxon>
        <taxon>Metazoa</taxon>
        <taxon>Ecdysozoa</taxon>
        <taxon>Arthropoda</taxon>
        <taxon>Hexapoda</taxon>
        <taxon>Insecta</taxon>
        <taxon>Pterygota</taxon>
        <taxon>Neoptera</taxon>
        <taxon>Endopterygota</taxon>
        <taxon>Hymenoptera</taxon>
        <taxon>Apocrita</taxon>
        <taxon>Proctotrupomorpha</taxon>
        <taxon>Chalcidoidea</taxon>
        <taxon>Trichogrammatidae</taxon>
        <taxon>Trichogramma</taxon>
    </lineage>
</organism>
<evidence type="ECO:0008006" key="4">
    <source>
        <dbReference type="Google" id="ProtNLM"/>
    </source>
</evidence>
<dbReference type="GO" id="GO:0005737">
    <property type="term" value="C:cytoplasm"/>
    <property type="evidence" value="ECO:0007669"/>
    <property type="project" value="TreeGrafter"/>
</dbReference>
<protein>
    <recommendedName>
        <fullName evidence="4">DUF3105 domain-containing protein</fullName>
    </recommendedName>
</protein>
<name>A0A6H5IT60_9HYME</name>
<dbReference type="AlphaFoldDB" id="A0A6H5IT60"/>
<gene>
    <name evidence="2" type="ORF">TBRA_LOCUS10598</name>
</gene>
<dbReference type="PANTHER" id="PTHR34179:SF1">
    <property type="entry name" value="TUMOR PROTEIN P53-INDUCIBLE PROTEIN 13"/>
    <property type="match status" value="1"/>
</dbReference>
<evidence type="ECO:0000256" key="1">
    <source>
        <dbReference type="SAM" id="MobiDB-lite"/>
    </source>
</evidence>
<accession>A0A6H5IT60</accession>
<proteinExistence type="predicted"/>
<evidence type="ECO:0000313" key="3">
    <source>
        <dbReference type="Proteomes" id="UP000479190"/>
    </source>
</evidence>